<accession>A0AAQ3M2F9</accession>
<keyword evidence="4" id="KW-1185">Reference proteome</keyword>
<dbReference type="InterPro" id="IPR018523">
    <property type="entry name" value="Isocitrate_lyase_ph_CS"/>
</dbReference>
<name>A0AAQ3M2F9_9PEZI</name>
<dbReference type="InterPro" id="IPR015813">
    <property type="entry name" value="Pyrv/PenolPyrv_kinase-like_dom"/>
</dbReference>
<evidence type="ECO:0000256" key="2">
    <source>
        <dbReference type="ARBA" id="ARBA00061405"/>
    </source>
</evidence>
<dbReference type="PANTHER" id="PTHR42905:SF2">
    <property type="entry name" value="PHOSPHOENOLPYRUVATE CARBOXYLASE FAMILY PROTEIN"/>
    <property type="match status" value="1"/>
</dbReference>
<comment type="similarity">
    <text evidence="2">Belongs to the isocitrate lyase/PEP mutase superfamily.</text>
</comment>
<dbReference type="PANTHER" id="PTHR42905">
    <property type="entry name" value="PHOSPHOENOLPYRUVATE CARBOXYLASE"/>
    <property type="match status" value="1"/>
</dbReference>
<dbReference type="GO" id="GO:0046421">
    <property type="term" value="F:methylisocitrate lyase activity"/>
    <property type="evidence" value="ECO:0007669"/>
    <property type="project" value="UniProtKB-EC"/>
</dbReference>
<organism evidence="3 4">
    <name type="scientific">Acrodontium crateriforme</name>
    <dbReference type="NCBI Taxonomy" id="150365"/>
    <lineage>
        <taxon>Eukaryota</taxon>
        <taxon>Fungi</taxon>
        <taxon>Dikarya</taxon>
        <taxon>Ascomycota</taxon>
        <taxon>Pezizomycotina</taxon>
        <taxon>Dothideomycetes</taxon>
        <taxon>Dothideomycetidae</taxon>
        <taxon>Mycosphaerellales</taxon>
        <taxon>Teratosphaeriaceae</taxon>
        <taxon>Acrodontium</taxon>
    </lineage>
</organism>
<dbReference type="Proteomes" id="UP001303373">
    <property type="component" value="Chromosome 2"/>
</dbReference>
<gene>
    <name evidence="3" type="ORF">R9X50_00142300</name>
</gene>
<dbReference type="PROSITE" id="PS00161">
    <property type="entry name" value="ISOCITRATE_LYASE"/>
    <property type="match status" value="1"/>
</dbReference>
<evidence type="ECO:0000256" key="1">
    <source>
        <dbReference type="ARBA" id="ARBA00001050"/>
    </source>
</evidence>
<reference evidence="3 4" key="1">
    <citation type="submission" date="2023-11" db="EMBL/GenBank/DDBJ databases">
        <title>An acidophilic fungus is an integral part of prey digestion in a carnivorous sundew plant.</title>
        <authorList>
            <person name="Tsai I.J."/>
        </authorList>
    </citation>
    <scope>NUCLEOTIDE SEQUENCE [LARGE SCALE GENOMIC DNA]</scope>
    <source>
        <strain evidence="3">169a</strain>
    </source>
</reference>
<protein>
    <submittedName>
        <fullName evidence="3">Oxaloacetate acetylhydrose</fullName>
    </submittedName>
</protein>
<dbReference type="Gene3D" id="3.20.20.60">
    <property type="entry name" value="Phosphoenolpyruvate-binding domains"/>
    <property type="match status" value="1"/>
</dbReference>
<comment type="catalytic activity">
    <reaction evidence="1">
        <text>(2S,3R)-3-hydroxybutane-1,2,3-tricarboxylate = pyruvate + succinate</text>
        <dbReference type="Rhea" id="RHEA:16809"/>
        <dbReference type="ChEBI" id="CHEBI:15361"/>
        <dbReference type="ChEBI" id="CHEBI:30031"/>
        <dbReference type="ChEBI" id="CHEBI:57429"/>
        <dbReference type="EC" id="4.1.3.30"/>
    </reaction>
</comment>
<proteinExistence type="inferred from homology"/>
<dbReference type="InterPro" id="IPR039556">
    <property type="entry name" value="ICL/PEPM"/>
</dbReference>
<dbReference type="Pfam" id="PF13714">
    <property type="entry name" value="PEP_mutase"/>
    <property type="match status" value="1"/>
</dbReference>
<dbReference type="EMBL" id="CP138581">
    <property type="protein sequence ID" value="WPG98630.1"/>
    <property type="molecule type" value="Genomic_DNA"/>
</dbReference>
<sequence>MAPSAVLSENVSFLPLNHVECDLKMNADVVVTEFNEVPFGSPLERKRVYIPPTSMLPASTRLQKMIHETNELIVCPGVYDGLSARTAHEVGFDALYMTGAGTSASRLGMADLGLATLADMRAHAEMIANLKPNGAPVIADMDAGYGGPMMVYRAVCEYIRAGVAGFHLEDQVLTKRCGHLKGKAVVSREEWFSRLRAAQAARRDMGSDIVLIARTDALQMLGYEECIERLKGARELGCDVGLLEGYATKEQARAAVKTFAGWPLLLNSVENGASPLITVDEAREMGFRIMIFSFASIAPAYQAIKATFQKLKKDGVLGTKGEITPRSIFAVCGLDDLVEVDMNAGGKMFASGV</sequence>
<dbReference type="SUPFAM" id="SSF51621">
    <property type="entry name" value="Phosphoenolpyruvate/pyruvate domain"/>
    <property type="match status" value="1"/>
</dbReference>
<dbReference type="CDD" id="cd00377">
    <property type="entry name" value="ICL_PEPM"/>
    <property type="match status" value="1"/>
</dbReference>
<evidence type="ECO:0000313" key="3">
    <source>
        <dbReference type="EMBL" id="WPG98630.1"/>
    </source>
</evidence>
<dbReference type="FunFam" id="3.20.20.60:FF:000009">
    <property type="entry name" value="2-methylisocitrate lyase"/>
    <property type="match status" value="1"/>
</dbReference>
<dbReference type="InterPro" id="IPR040442">
    <property type="entry name" value="Pyrv_kinase-like_dom_sf"/>
</dbReference>
<dbReference type="AlphaFoldDB" id="A0AAQ3M2F9"/>
<evidence type="ECO:0000313" key="4">
    <source>
        <dbReference type="Proteomes" id="UP001303373"/>
    </source>
</evidence>